<organism evidence="1 2">
    <name type="scientific">Trichonephila clavipes</name>
    <name type="common">Golden silk orbweaver</name>
    <name type="synonym">Nephila clavipes</name>
    <dbReference type="NCBI Taxonomy" id="2585209"/>
    <lineage>
        <taxon>Eukaryota</taxon>
        <taxon>Metazoa</taxon>
        <taxon>Ecdysozoa</taxon>
        <taxon>Arthropoda</taxon>
        <taxon>Chelicerata</taxon>
        <taxon>Arachnida</taxon>
        <taxon>Araneae</taxon>
        <taxon>Araneomorphae</taxon>
        <taxon>Entelegynae</taxon>
        <taxon>Araneoidea</taxon>
        <taxon>Nephilidae</taxon>
        <taxon>Trichonephila</taxon>
    </lineage>
</organism>
<dbReference type="EMBL" id="BMAU01021430">
    <property type="protein sequence ID" value="GFY35195.1"/>
    <property type="molecule type" value="Genomic_DNA"/>
</dbReference>
<evidence type="ECO:0000313" key="2">
    <source>
        <dbReference type="Proteomes" id="UP000887159"/>
    </source>
</evidence>
<evidence type="ECO:0000313" key="1">
    <source>
        <dbReference type="EMBL" id="GFY35195.1"/>
    </source>
</evidence>
<reference evidence="1" key="1">
    <citation type="submission" date="2020-08" db="EMBL/GenBank/DDBJ databases">
        <title>Multicomponent nature underlies the extraordinary mechanical properties of spider dragline silk.</title>
        <authorList>
            <person name="Kono N."/>
            <person name="Nakamura H."/>
            <person name="Mori M."/>
            <person name="Yoshida Y."/>
            <person name="Ohtoshi R."/>
            <person name="Malay A.D."/>
            <person name="Moran D.A.P."/>
            <person name="Tomita M."/>
            <person name="Numata K."/>
            <person name="Arakawa K."/>
        </authorList>
    </citation>
    <scope>NUCLEOTIDE SEQUENCE</scope>
</reference>
<protein>
    <submittedName>
        <fullName evidence="1">Uncharacterized protein</fullName>
    </submittedName>
</protein>
<keyword evidence="2" id="KW-1185">Reference proteome</keyword>
<accession>A0A8X6WHZ0</accession>
<proteinExistence type="predicted"/>
<comment type="caution">
    <text evidence="1">The sequence shown here is derived from an EMBL/GenBank/DDBJ whole genome shotgun (WGS) entry which is preliminary data.</text>
</comment>
<gene>
    <name evidence="1" type="ORF">TNCV_5045691</name>
</gene>
<dbReference type="Proteomes" id="UP000887159">
    <property type="component" value="Unassembled WGS sequence"/>
</dbReference>
<sequence length="94" mass="10295">MAAVDFLHHENLPTWAGVAPATLGAEGQRQTNHATQPALSKKILVQNLSKANNSESVNTIYTAGQLLRTDNTIIHSNHKMKGSKMWKIRISAGY</sequence>
<dbReference type="AlphaFoldDB" id="A0A8X6WHZ0"/>
<name>A0A8X6WHZ0_TRICX</name>